<reference evidence="3" key="1">
    <citation type="submission" date="2023-03" db="EMBL/GenBank/DDBJ databases">
        <title>Massive genome expansion in bonnet fungi (Mycena s.s.) driven by repeated elements and novel gene families across ecological guilds.</title>
        <authorList>
            <consortium name="Lawrence Berkeley National Laboratory"/>
            <person name="Harder C.B."/>
            <person name="Miyauchi S."/>
            <person name="Viragh M."/>
            <person name="Kuo A."/>
            <person name="Thoen E."/>
            <person name="Andreopoulos B."/>
            <person name="Lu D."/>
            <person name="Skrede I."/>
            <person name="Drula E."/>
            <person name="Henrissat B."/>
            <person name="Morin E."/>
            <person name="Kohler A."/>
            <person name="Barry K."/>
            <person name="LaButti K."/>
            <person name="Morin E."/>
            <person name="Salamov A."/>
            <person name="Lipzen A."/>
            <person name="Mereny Z."/>
            <person name="Hegedus B."/>
            <person name="Baldrian P."/>
            <person name="Stursova M."/>
            <person name="Weitz H."/>
            <person name="Taylor A."/>
            <person name="Grigoriev I.V."/>
            <person name="Nagy L.G."/>
            <person name="Martin F."/>
            <person name="Kauserud H."/>
        </authorList>
    </citation>
    <scope>NUCLEOTIDE SEQUENCE</scope>
    <source>
        <strain evidence="3">CBHHK067</strain>
    </source>
</reference>
<dbReference type="CDD" id="cd22191">
    <property type="entry name" value="DPBB_RlpA_EXP_N-like"/>
    <property type="match status" value="1"/>
</dbReference>
<organism evidence="3 4">
    <name type="scientific">Mycena rosella</name>
    <name type="common">Pink bonnet</name>
    <name type="synonym">Agaricus rosellus</name>
    <dbReference type="NCBI Taxonomy" id="1033263"/>
    <lineage>
        <taxon>Eukaryota</taxon>
        <taxon>Fungi</taxon>
        <taxon>Dikarya</taxon>
        <taxon>Basidiomycota</taxon>
        <taxon>Agaricomycotina</taxon>
        <taxon>Agaricomycetes</taxon>
        <taxon>Agaricomycetidae</taxon>
        <taxon>Agaricales</taxon>
        <taxon>Marasmiineae</taxon>
        <taxon>Mycenaceae</taxon>
        <taxon>Mycena</taxon>
    </lineage>
</organism>
<evidence type="ECO:0000313" key="4">
    <source>
        <dbReference type="Proteomes" id="UP001221757"/>
    </source>
</evidence>
<evidence type="ECO:0008006" key="5">
    <source>
        <dbReference type="Google" id="ProtNLM"/>
    </source>
</evidence>
<evidence type="ECO:0000313" key="3">
    <source>
        <dbReference type="EMBL" id="KAJ7699977.1"/>
    </source>
</evidence>
<dbReference type="SUPFAM" id="SSF50685">
    <property type="entry name" value="Barwin-like endoglucanases"/>
    <property type="match status" value="1"/>
</dbReference>
<protein>
    <recommendedName>
        <fullName evidence="5">RlpA-like protein double-psi beta-barrel domain-containing protein</fullName>
    </recommendedName>
</protein>
<dbReference type="Proteomes" id="UP001221757">
    <property type="component" value="Unassembled WGS sequence"/>
</dbReference>
<dbReference type="InterPro" id="IPR036908">
    <property type="entry name" value="RlpA-like_sf"/>
</dbReference>
<proteinExistence type="predicted"/>
<evidence type="ECO:0000256" key="2">
    <source>
        <dbReference type="SAM" id="SignalP"/>
    </source>
</evidence>
<dbReference type="PANTHER" id="PTHR31836">
    <property type="match status" value="1"/>
</dbReference>
<name>A0AAD7GNY3_MYCRO</name>
<sequence length="240" mass="26442">MFRLASLALSALCILSLAVTTSTTSISHSTTSSPARAIAKSKYTRSHSFGDSYTFDPRDGWQTFNASNLQYKYRRDSPKDDKKDVPKKTTLAKLALPFKQAFSIAQSLGTVLNGLKGMGKPQPVIATWYTGHDLLNPSCWKNTAWAPTDASFVCALTLQGWEDKPRCFKFLELCSSPKKCVFARVVDTCAGCADASHHVDLTRAPFGELATFDEGVVTIQSRGASDPDEWFEDLWGPREN</sequence>
<accession>A0AAD7GNY3</accession>
<dbReference type="AlphaFoldDB" id="A0AAD7GNY3"/>
<keyword evidence="1 2" id="KW-0732">Signal</keyword>
<comment type="caution">
    <text evidence="3">The sequence shown here is derived from an EMBL/GenBank/DDBJ whole genome shotgun (WGS) entry which is preliminary data.</text>
</comment>
<evidence type="ECO:0000256" key="1">
    <source>
        <dbReference type="ARBA" id="ARBA00022729"/>
    </source>
</evidence>
<feature type="chain" id="PRO_5042070816" description="RlpA-like protein double-psi beta-barrel domain-containing protein" evidence="2">
    <location>
        <begin position="19"/>
        <end position="240"/>
    </location>
</feature>
<dbReference type="EMBL" id="JARKIE010000021">
    <property type="protein sequence ID" value="KAJ7699977.1"/>
    <property type="molecule type" value="Genomic_DNA"/>
</dbReference>
<gene>
    <name evidence="3" type="ORF">B0H17DRAFT_1048014</name>
</gene>
<keyword evidence="4" id="KW-1185">Reference proteome</keyword>
<feature type="signal peptide" evidence="2">
    <location>
        <begin position="1"/>
        <end position="18"/>
    </location>
</feature>
<dbReference type="Gene3D" id="2.40.40.10">
    <property type="entry name" value="RlpA-like domain"/>
    <property type="match status" value="1"/>
</dbReference>
<dbReference type="InterPro" id="IPR051477">
    <property type="entry name" value="Expansin_CellWall"/>
</dbReference>
<dbReference type="PANTHER" id="PTHR31836:SF22">
    <property type="entry name" value="RLPA-LIKE PROTEIN DOUBLE-PSI BETA-BARREL DOMAIN-CONTAINING PROTEIN"/>
    <property type="match status" value="1"/>
</dbReference>